<evidence type="ECO:0000313" key="1">
    <source>
        <dbReference type="EMBL" id="MBB5637739.1"/>
    </source>
</evidence>
<dbReference type="Pfam" id="PF00805">
    <property type="entry name" value="Pentapeptide"/>
    <property type="match status" value="1"/>
</dbReference>
<proteinExistence type="predicted"/>
<name>A0A7W8ZPD5_9SPHI</name>
<dbReference type="InterPro" id="IPR052949">
    <property type="entry name" value="PA_immunity-related"/>
</dbReference>
<dbReference type="InterPro" id="IPR001646">
    <property type="entry name" value="5peptide_repeat"/>
</dbReference>
<comment type="caution">
    <text evidence="1">The sequence shown here is derived from an EMBL/GenBank/DDBJ whole genome shotgun (WGS) entry which is preliminary data.</text>
</comment>
<protein>
    <submittedName>
        <fullName evidence="1">Uncharacterized protein YjbI with pentapeptide repeats</fullName>
    </submittedName>
</protein>
<accession>A0A7W8ZPD5</accession>
<gene>
    <name evidence="1" type="ORF">HDE68_003664</name>
</gene>
<dbReference type="Gene3D" id="2.160.20.80">
    <property type="entry name" value="E3 ubiquitin-protein ligase SopA"/>
    <property type="match status" value="1"/>
</dbReference>
<dbReference type="PANTHER" id="PTHR42999:SF1">
    <property type="entry name" value="PENTAPEPTIDE REPEAT-CONTAINING PROTEIN"/>
    <property type="match status" value="1"/>
</dbReference>
<reference evidence="1 2" key="1">
    <citation type="submission" date="2020-08" db="EMBL/GenBank/DDBJ databases">
        <title>Genomic Encyclopedia of Type Strains, Phase IV (KMG-V): Genome sequencing to study the core and pangenomes of soil and plant-associated prokaryotes.</title>
        <authorList>
            <person name="Whitman W."/>
        </authorList>
    </citation>
    <scope>NUCLEOTIDE SEQUENCE [LARGE SCALE GENOMIC DNA]</scope>
    <source>
        <strain evidence="1 2">S3M1</strain>
    </source>
</reference>
<dbReference type="Proteomes" id="UP000537204">
    <property type="component" value="Unassembled WGS sequence"/>
</dbReference>
<dbReference type="SUPFAM" id="SSF141571">
    <property type="entry name" value="Pentapeptide repeat-like"/>
    <property type="match status" value="1"/>
</dbReference>
<sequence length="195" mass="22119">MSNSDEQQIAHYNKRFENINYEDKHLVSRYFDNCTFYKSTIKGCLFEDCTFNNCVFEESDISLIKFKDTFINNLSLVNCKAIGILWYDALNPFSIIAKNSILSYSSFFGKNLKKIKLINCTAREVDFSECNMGNADFSGTDFMGSTFSNTDLRLANFKEALNYQIDPAGNKIKGAIFQLPAAISFLDSLGIKIVD</sequence>
<dbReference type="AlphaFoldDB" id="A0A7W8ZPD5"/>
<dbReference type="PANTHER" id="PTHR42999">
    <property type="entry name" value="ANTIBIOTIC RESISTANCE PROTEIN MCBG"/>
    <property type="match status" value="1"/>
</dbReference>
<dbReference type="RefSeq" id="WP_183883605.1">
    <property type="nucleotide sequence ID" value="NZ_JACHCE010000006.1"/>
</dbReference>
<organism evidence="1 2">
    <name type="scientific">Pedobacter cryoconitis</name>
    <dbReference type="NCBI Taxonomy" id="188932"/>
    <lineage>
        <taxon>Bacteria</taxon>
        <taxon>Pseudomonadati</taxon>
        <taxon>Bacteroidota</taxon>
        <taxon>Sphingobacteriia</taxon>
        <taxon>Sphingobacteriales</taxon>
        <taxon>Sphingobacteriaceae</taxon>
        <taxon>Pedobacter</taxon>
    </lineage>
</organism>
<evidence type="ECO:0000313" key="2">
    <source>
        <dbReference type="Proteomes" id="UP000537204"/>
    </source>
</evidence>
<dbReference type="EMBL" id="JACHCE010000006">
    <property type="protein sequence ID" value="MBB5637739.1"/>
    <property type="molecule type" value="Genomic_DNA"/>
</dbReference>